<sequence length="49" mass="5558">MLSDASQEIGLLLNNDDQNDLSAIARPKVAKIRRLRRLLFIIPPPNRFG</sequence>
<evidence type="ECO:0000313" key="2">
    <source>
        <dbReference type="Proteomes" id="UP000011529"/>
    </source>
</evidence>
<gene>
    <name evidence="1" type="ORF">RE6C_05149</name>
</gene>
<name>M2ABH5_9BACT</name>
<reference evidence="1" key="2">
    <citation type="journal article" date="2013" name="Mar. Genomics">
        <title>Expression of sulfatases in Rhodopirellula baltica and the diversity of sulfatases in the genus Rhodopirellula.</title>
        <authorList>
            <person name="Wegner C.E."/>
            <person name="Richter-Heitmann T."/>
            <person name="Klindworth A."/>
            <person name="Klockow C."/>
            <person name="Richter M."/>
            <person name="Achstetter T."/>
            <person name="Glockner F.O."/>
            <person name="Harder J."/>
        </authorList>
    </citation>
    <scope>NUCLEOTIDE SEQUENCE [LARGE SCALE GENOMIC DNA]</scope>
    <source>
        <strain evidence="1">6C</strain>
    </source>
</reference>
<dbReference type="PATRIC" id="fig|1263867.3.peg.5515"/>
<reference evidence="1" key="1">
    <citation type="submission" date="2012-11" db="EMBL/GenBank/DDBJ databases">
        <title>Permanent draft genomes of Rhodopirellula europaea strain SH398 and 6C.</title>
        <authorList>
            <person name="Richter M."/>
            <person name="Richter-Heitmann T."/>
            <person name="Frank C."/>
            <person name="Harder J."/>
            <person name="Glockner F.O."/>
        </authorList>
    </citation>
    <scope>NUCLEOTIDE SEQUENCE</scope>
    <source>
        <strain evidence="1">6C</strain>
    </source>
</reference>
<evidence type="ECO:0000313" key="1">
    <source>
        <dbReference type="EMBL" id="EMB14065.1"/>
    </source>
</evidence>
<protein>
    <submittedName>
        <fullName evidence="1">Uncharacterized protein</fullName>
    </submittedName>
</protein>
<organism evidence="1 2">
    <name type="scientific">Rhodopirellula europaea 6C</name>
    <dbReference type="NCBI Taxonomy" id="1263867"/>
    <lineage>
        <taxon>Bacteria</taxon>
        <taxon>Pseudomonadati</taxon>
        <taxon>Planctomycetota</taxon>
        <taxon>Planctomycetia</taxon>
        <taxon>Pirellulales</taxon>
        <taxon>Pirellulaceae</taxon>
        <taxon>Rhodopirellula</taxon>
    </lineage>
</organism>
<dbReference type="EMBL" id="ANMO01000232">
    <property type="protein sequence ID" value="EMB14065.1"/>
    <property type="molecule type" value="Genomic_DNA"/>
</dbReference>
<dbReference type="AlphaFoldDB" id="M2ABH5"/>
<accession>M2ABH5</accession>
<keyword evidence="2" id="KW-1185">Reference proteome</keyword>
<dbReference type="Proteomes" id="UP000011529">
    <property type="component" value="Unassembled WGS sequence"/>
</dbReference>
<comment type="caution">
    <text evidence="1">The sequence shown here is derived from an EMBL/GenBank/DDBJ whole genome shotgun (WGS) entry which is preliminary data.</text>
</comment>
<proteinExistence type="predicted"/>